<name>A0A161J3J0_9MICO</name>
<evidence type="ECO:0000256" key="2">
    <source>
        <dbReference type="SAM" id="Phobius"/>
    </source>
</evidence>
<dbReference type="InterPro" id="IPR046112">
    <property type="entry name" value="DUF6049"/>
</dbReference>
<dbReference type="AlphaFoldDB" id="A0A161J3J0"/>
<keyword evidence="5" id="KW-1185">Reference proteome</keyword>
<keyword evidence="2" id="KW-0812">Transmembrane</keyword>
<feature type="region of interest" description="Disordered" evidence="1">
    <location>
        <begin position="315"/>
        <end position="336"/>
    </location>
</feature>
<keyword evidence="2" id="KW-1133">Transmembrane helix</keyword>
<evidence type="ECO:0000256" key="1">
    <source>
        <dbReference type="SAM" id="MobiDB-lite"/>
    </source>
</evidence>
<sequence>MRPMHRRDPSLRSRAALLLLPSTAAAALALGLSGVASPALAAPNVSTAVTAPASGRVTTTAGAGQDGVLRPGGDLQLSIAVRNDTTEAIDTADVTVALSYATLDTRAELHDWLDAEADNDTDPVQAGAQLRLAPSSTAEVGLTVPVDQIPFSKDRTALGTHAVLVTVTGPGGVVSTARTAVELADEAAPERETGVSVLVPLTVPDTADGLLSAETLADDTNSTGTLTRQLDEVIGKGVTIGVDPRILASIRILGRSAPKSALDWLDRLQTAPNERFALPYADADVSAQAQAGLATLLSPVSFEYAIDNKRFAAAPGTATPAPTTAADAGQPAEDLPARPSAESLVASDWSTSLGNVAWPDEGTLRGSDLDVYAASGVNRTIVASDGLLLPQDVTTTARASVGASDLVVADSRLTDAFNAAATATDDTEWRARVSVIATDLAEVQEEGEAPSVVLTLGRDSALSAERLSETLDAIDSLPWSRATTLSSALAVPATQGASVVDSPESTLRVNQVRGLLGSGSRVEAFSSVLQKPELLAGKSRNDVLALLSVGWRGDGSAWRDAVTTAREQADTTLSLVSIDATDSILQVSRDSSIPVYVRNQLPWPVAVRIQASTSNAVLDIDEGAIETTAIDARSQGRVLIPVKARVGNGETSLGLQLTSSDGAPIGTATGMTTSVRADWETVGTLVIGIVLVIVFGLGIIRNILRRRRGDTPEEEDPNAVLAVQPGLDDQRSDPRG</sequence>
<reference evidence="4 5" key="1">
    <citation type="submission" date="2016-05" db="EMBL/GenBank/DDBJ databases">
        <title>Complete genome sequence of Rathayibacter tritici NCPPB 1953.</title>
        <authorList>
            <person name="Park J."/>
            <person name="Lee H.-H."/>
            <person name="Lee S.-W."/>
            <person name="Seo Y.-S."/>
        </authorList>
    </citation>
    <scope>NUCLEOTIDE SEQUENCE [LARGE SCALE GENOMIC DNA]</scope>
    <source>
        <strain evidence="4 5">NCPPB 1953</strain>
    </source>
</reference>
<dbReference type="EMBL" id="CP015515">
    <property type="protein sequence ID" value="AND18025.1"/>
    <property type="molecule type" value="Genomic_DNA"/>
</dbReference>
<keyword evidence="3" id="KW-0732">Signal</keyword>
<gene>
    <name evidence="4" type="ORF">A6122_2917</name>
</gene>
<dbReference type="STRING" id="33888.A6122_2917"/>
<dbReference type="KEGG" id="rtn:A6122_2917"/>
<dbReference type="Pfam" id="PF19516">
    <property type="entry name" value="DUF6049"/>
    <property type="match status" value="1"/>
</dbReference>
<feature type="region of interest" description="Disordered" evidence="1">
    <location>
        <begin position="710"/>
        <end position="736"/>
    </location>
</feature>
<dbReference type="PATRIC" id="fig|33888.3.peg.3281"/>
<dbReference type="Proteomes" id="UP000077071">
    <property type="component" value="Chromosome"/>
</dbReference>
<proteinExistence type="predicted"/>
<evidence type="ECO:0000256" key="3">
    <source>
        <dbReference type="SAM" id="SignalP"/>
    </source>
</evidence>
<organism evidence="4 5">
    <name type="scientific">Rathayibacter tritici</name>
    <dbReference type="NCBI Taxonomy" id="33888"/>
    <lineage>
        <taxon>Bacteria</taxon>
        <taxon>Bacillati</taxon>
        <taxon>Actinomycetota</taxon>
        <taxon>Actinomycetes</taxon>
        <taxon>Micrococcales</taxon>
        <taxon>Microbacteriaceae</taxon>
        <taxon>Rathayibacter</taxon>
    </lineage>
</organism>
<accession>A0A161J3J0</accession>
<feature type="transmembrane region" description="Helical" evidence="2">
    <location>
        <begin position="682"/>
        <end position="700"/>
    </location>
</feature>
<evidence type="ECO:0000313" key="4">
    <source>
        <dbReference type="EMBL" id="AND18025.1"/>
    </source>
</evidence>
<keyword evidence="2" id="KW-0472">Membrane</keyword>
<protein>
    <recommendedName>
        <fullName evidence="6">2-oxoglutarate dehydrogenase</fullName>
    </recommendedName>
</protein>
<evidence type="ECO:0008006" key="6">
    <source>
        <dbReference type="Google" id="ProtNLM"/>
    </source>
</evidence>
<feature type="signal peptide" evidence="3">
    <location>
        <begin position="1"/>
        <end position="41"/>
    </location>
</feature>
<evidence type="ECO:0000313" key="5">
    <source>
        <dbReference type="Proteomes" id="UP000077071"/>
    </source>
</evidence>
<feature type="chain" id="PRO_5007823242" description="2-oxoglutarate dehydrogenase" evidence="3">
    <location>
        <begin position="42"/>
        <end position="736"/>
    </location>
</feature>
<feature type="compositionally biased region" description="Low complexity" evidence="1">
    <location>
        <begin position="315"/>
        <end position="332"/>
    </location>
</feature>